<dbReference type="PANTHER" id="PTHR48100">
    <property type="entry name" value="BROAD-SPECIFICITY PHOSPHATASE YOR283W-RELATED"/>
    <property type="match status" value="1"/>
</dbReference>
<dbReference type="GO" id="GO:0016791">
    <property type="term" value="F:phosphatase activity"/>
    <property type="evidence" value="ECO:0007669"/>
    <property type="project" value="TreeGrafter"/>
</dbReference>
<dbReference type="InterPro" id="IPR050275">
    <property type="entry name" value="PGM_Phosphatase"/>
</dbReference>
<dbReference type="InterPro" id="IPR029033">
    <property type="entry name" value="His_PPase_superfam"/>
</dbReference>
<feature type="signal peptide" evidence="1">
    <location>
        <begin position="1"/>
        <end position="26"/>
    </location>
</feature>
<dbReference type="AlphaFoldDB" id="A0A375YWT6"/>
<dbReference type="EMBL" id="UEGW01000001">
    <property type="protein sequence ID" value="SRX93348.1"/>
    <property type="molecule type" value="Genomic_DNA"/>
</dbReference>
<feature type="chain" id="PRO_5016689969" evidence="1">
    <location>
        <begin position="27"/>
        <end position="320"/>
    </location>
</feature>
<organism evidence="2 3">
    <name type="scientific">Mycobacterium shimoidei</name>
    <dbReference type="NCBI Taxonomy" id="29313"/>
    <lineage>
        <taxon>Bacteria</taxon>
        <taxon>Bacillati</taxon>
        <taxon>Actinomycetota</taxon>
        <taxon>Actinomycetes</taxon>
        <taxon>Mycobacteriales</taxon>
        <taxon>Mycobacteriaceae</taxon>
        <taxon>Mycobacterium</taxon>
    </lineage>
</organism>
<protein>
    <submittedName>
        <fullName evidence="2">PE-PGRS family protein PE_PGRS11 [Mycobacterium tuberculosis H37Rv]</fullName>
    </submittedName>
</protein>
<dbReference type="SMART" id="SM00855">
    <property type="entry name" value="PGAM"/>
    <property type="match status" value="1"/>
</dbReference>
<dbReference type="PANTHER" id="PTHR48100:SF58">
    <property type="entry name" value="PE-PGRS FAMILY PROTEIN PE_PGRS11"/>
    <property type="match status" value="1"/>
</dbReference>
<dbReference type="CDD" id="cd07067">
    <property type="entry name" value="HP_PGM_like"/>
    <property type="match status" value="1"/>
</dbReference>
<name>A0A375YWT6_MYCSH</name>
<dbReference type="STRING" id="29313.BHQ16_04360"/>
<accession>A0A375YWT6</accession>
<keyword evidence="1" id="KW-0732">Signal</keyword>
<evidence type="ECO:0000313" key="2">
    <source>
        <dbReference type="EMBL" id="SRX93348.1"/>
    </source>
</evidence>
<reference evidence="2 3" key="1">
    <citation type="submission" date="2018-05" db="EMBL/GenBank/DDBJ databases">
        <authorList>
            <consortium name="IHU Genomes"/>
        </authorList>
    </citation>
    <scope>NUCLEOTIDE SEQUENCE [LARGE SCALE GENOMIC DNA]</scope>
    <source>
        <strain evidence="2 3">P7336</strain>
    </source>
</reference>
<keyword evidence="3" id="KW-1185">Reference proteome</keyword>
<dbReference type="Pfam" id="PF00300">
    <property type="entry name" value="His_Phos_1"/>
    <property type="match status" value="1"/>
</dbReference>
<dbReference type="SUPFAM" id="SSF53254">
    <property type="entry name" value="Phosphoglycerate mutase-like"/>
    <property type="match status" value="1"/>
</dbReference>
<evidence type="ECO:0000313" key="3">
    <source>
        <dbReference type="Proteomes" id="UP000252015"/>
    </source>
</evidence>
<dbReference type="RefSeq" id="WP_113963442.1">
    <property type="nucleotide sequence ID" value="NZ_UEGW01000001.1"/>
</dbReference>
<dbReference type="InterPro" id="IPR013078">
    <property type="entry name" value="His_Pase_superF_clade-1"/>
</dbReference>
<proteinExistence type="predicted"/>
<dbReference type="GO" id="GO:0005737">
    <property type="term" value="C:cytoplasm"/>
    <property type="evidence" value="ECO:0007669"/>
    <property type="project" value="TreeGrafter"/>
</dbReference>
<dbReference type="Gene3D" id="3.40.50.1240">
    <property type="entry name" value="Phosphoglycerate mutase-like"/>
    <property type="match status" value="1"/>
</dbReference>
<sequence length="320" mass="34092">MSRRFRCLAAALSSALLFIAPAVAWADDPITLDFVRHGESGEMDVINNEIPGPGLTPTGVEQADAVADALGQDGIDQIFASTMIRSQETAQPLAETLDMWPLPSDHILAGLNEIDAGIYAGIPVYVGDLPLGGALYLLAPALWTLGLYFVPQLGSSDFNGMAFQDRVNDAIQTIYDESVPTGETGVTNAVFSHEGTIAIWALMNVRNPDFGLVLNELFTKGELLPYTGIVEVTGNPDDGWTLVSWDGQPVAQDMGLLTNLFVDLRDFITAPQLAAYSIEQAVLTGDPTAVFTAIQSGISEIAAATEQFPVAVFDDITASL</sequence>
<dbReference type="Proteomes" id="UP000252015">
    <property type="component" value="Unassembled WGS sequence"/>
</dbReference>
<evidence type="ECO:0000256" key="1">
    <source>
        <dbReference type="SAM" id="SignalP"/>
    </source>
</evidence>
<gene>
    <name evidence="2" type="ORF">MSP7336_01585</name>
</gene>